<comment type="similarity">
    <text evidence="2">Belongs to the methyl-accepting chemotaxis (MCP) protein family.</text>
</comment>
<dbReference type="PROSITE" id="PS50885">
    <property type="entry name" value="HAMP"/>
    <property type="match status" value="1"/>
</dbReference>
<accession>A0A212KMP8</accession>
<protein>
    <submittedName>
        <fullName evidence="9">Putative Methyl-accepting chemotaxis sensory transducer (Modular protein)</fullName>
    </submittedName>
</protein>
<dbReference type="CDD" id="cd06225">
    <property type="entry name" value="HAMP"/>
    <property type="match status" value="1"/>
</dbReference>
<evidence type="ECO:0000259" key="7">
    <source>
        <dbReference type="PROSITE" id="PS50111"/>
    </source>
</evidence>
<dbReference type="Pfam" id="PF00015">
    <property type="entry name" value="MCPsignal"/>
    <property type="match status" value="1"/>
</dbReference>
<dbReference type="Pfam" id="PF22673">
    <property type="entry name" value="MCP-like_PDC_1"/>
    <property type="match status" value="1"/>
</dbReference>
<keyword evidence="6" id="KW-1133">Transmembrane helix</keyword>
<evidence type="ECO:0000256" key="5">
    <source>
        <dbReference type="SAM" id="MobiDB-lite"/>
    </source>
</evidence>
<feature type="compositionally biased region" description="Basic residues" evidence="5">
    <location>
        <begin position="621"/>
        <end position="634"/>
    </location>
</feature>
<dbReference type="InterPro" id="IPR003660">
    <property type="entry name" value="HAMP_dom"/>
</dbReference>
<dbReference type="Gene3D" id="6.10.340.10">
    <property type="match status" value="1"/>
</dbReference>
<evidence type="ECO:0000256" key="6">
    <source>
        <dbReference type="SAM" id="Phobius"/>
    </source>
</evidence>
<dbReference type="CDD" id="cd12913">
    <property type="entry name" value="PDC1_MCP_like"/>
    <property type="match status" value="1"/>
</dbReference>
<keyword evidence="6" id="KW-0812">Transmembrane</keyword>
<keyword evidence="4" id="KW-0175">Coiled coil</keyword>
<evidence type="ECO:0000313" key="9">
    <source>
        <dbReference type="EMBL" id="SBW12983.1"/>
    </source>
</evidence>
<feature type="compositionally biased region" description="Basic and acidic residues" evidence="5">
    <location>
        <begin position="603"/>
        <end position="620"/>
    </location>
</feature>
<keyword evidence="1 3" id="KW-0807">Transducer</keyword>
<feature type="compositionally biased region" description="Basic residues" evidence="5">
    <location>
        <begin position="645"/>
        <end position="664"/>
    </location>
</feature>
<dbReference type="Gene3D" id="3.30.450.20">
    <property type="entry name" value="PAS domain"/>
    <property type="match status" value="1"/>
</dbReference>
<feature type="domain" description="HAMP" evidence="8">
    <location>
        <begin position="341"/>
        <end position="394"/>
    </location>
</feature>
<dbReference type="PANTHER" id="PTHR32089">
    <property type="entry name" value="METHYL-ACCEPTING CHEMOTAXIS PROTEIN MCPB"/>
    <property type="match status" value="1"/>
</dbReference>
<dbReference type="SUPFAM" id="SSF58104">
    <property type="entry name" value="Methyl-accepting chemotaxis protein (MCP) signaling domain"/>
    <property type="match status" value="1"/>
</dbReference>
<organism evidence="9">
    <name type="scientific">uncultured Alphaproteobacteria bacterium</name>
    <dbReference type="NCBI Taxonomy" id="91750"/>
    <lineage>
        <taxon>Bacteria</taxon>
        <taxon>Pseudomonadati</taxon>
        <taxon>Pseudomonadota</taxon>
        <taxon>Alphaproteobacteria</taxon>
        <taxon>environmental samples</taxon>
    </lineage>
</organism>
<keyword evidence="6" id="KW-0472">Membrane</keyword>
<feature type="coiled-coil region" evidence="4">
    <location>
        <begin position="385"/>
        <end position="415"/>
    </location>
</feature>
<feature type="transmembrane region" description="Helical" evidence="6">
    <location>
        <begin position="12"/>
        <end position="31"/>
    </location>
</feature>
<dbReference type="AlphaFoldDB" id="A0A212KMP8"/>
<dbReference type="GO" id="GO:0007165">
    <property type="term" value="P:signal transduction"/>
    <property type="evidence" value="ECO:0007669"/>
    <property type="project" value="UniProtKB-KW"/>
</dbReference>
<feature type="compositionally biased region" description="Low complexity" evidence="5">
    <location>
        <begin position="714"/>
        <end position="724"/>
    </location>
</feature>
<dbReference type="InterPro" id="IPR004089">
    <property type="entry name" value="MCPsignal_dom"/>
</dbReference>
<name>A0A212KMP8_9PROT</name>
<dbReference type="GO" id="GO:0016020">
    <property type="term" value="C:membrane"/>
    <property type="evidence" value="ECO:0007669"/>
    <property type="project" value="InterPro"/>
</dbReference>
<evidence type="ECO:0000256" key="2">
    <source>
        <dbReference type="ARBA" id="ARBA00029447"/>
    </source>
</evidence>
<dbReference type="SMART" id="SM00304">
    <property type="entry name" value="HAMP"/>
    <property type="match status" value="1"/>
</dbReference>
<reference evidence="9" key="1">
    <citation type="submission" date="2016-04" db="EMBL/GenBank/DDBJ databases">
        <authorList>
            <person name="Evans L.H."/>
            <person name="Alamgir A."/>
            <person name="Owens N."/>
            <person name="Weber N.D."/>
            <person name="Virtaneva K."/>
            <person name="Barbian K."/>
            <person name="Babar A."/>
            <person name="Rosenke K."/>
        </authorList>
    </citation>
    <scope>NUCLEOTIDE SEQUENCE</scope>
    <source>
        <strain evidence="9">86</strain>
    </source>
</reference>
<sequence>MKRNLSLGTKLNLSCILVIFIGLSLSTLWIMRNARDETRAQAAAEAEALAQRYAQEVKRTLDEGMQRAKQYAALLEAQLQDGRTDRALVIAALRRDMERNPDVAGLWVGFEPDAYDGKDRTFVGQAPFHDASGRFIPYFYNFGNGIQPYRLTGYDKSDESSEYYTGTKRDKRPSLTPPVMYDIEGRKILLSSAVYPVLDPKSQAFLGVAGTDIELNSLARKLAELKPFGSGSLNLISNDGRWVSHTDPALLGKAVDGKTPLYAAALPHVRAGTPFTAADETFTHMFIPLEIRDTAKPWSLVINIPNAALTATSDALQMNIILASLGAILVLAAFLYAITGRLIGKPMRDVTEVLAALENGRYDVAIPYLDRGDEIGNLGRALDQFRNTGRRVQALEEERRKAEEETLRTQRLERLALADKFDAAVGGIVERVRENAVAMESSATQMLQVAGRSSQEATEAAGASAQTSSSVQTVAVSTEELSASIREIASQVALSSQVVDDAVREARTADTLVQNLSESAARINEIVVLINDISSQTSLLALNATIEAARAGDAGKGFAVVAGEVKTLASQTGKATEEIARHVASIQEETHRPHQRGLLHHRLGDRGAERGDQRNLAEHPVRRRGHRSGQRPGRHGSGLGEGYRRNRRNRARARRPRPAARRHAQPGNRRLPLPHPHVGGPVPAQVSRNGMTIRKVRLCACRSPGNGGKRRTRSSSASASRSSAPKPLSRVTRTPRIPPSAAIVNVTSTSPS</sequence>
<dbReference type="Gene3D" id="1.10.287.950">
    <property type="entry name" value="Methyl-accepting chemotaxis protein"/>
    <property type="match status" value="1"/>
</dbReference>
<proteinExistence type="inferred from homology"/>
<feature type="transmembrane region" description="Helical" evidence="6">
    <location>
        <begin position="320"/>
        <end position="338"/>
    </location>
</feature>
<dbReference type="EMBL" id="FLUO01000004">
    <property type="protein sequence ID" value="SBW12983.1"/>
    <property type="molecule type" value="Genomic_DNA"/>
</dbReference>
<dbReference type="PROSITE" id="PS50111">
    <property type="entry name" value="CHEMOTAXIS_TRANSDUC_2"/>
    <property type="match status" value="1"/>
</dbReference>
<evidence type="ECO:0000256" key="1">
    <source>
        <dbReference type="ARBA" id="ARBA00023224"/>
    </source>
</evidence>
<evidence type="ECO:0000256" key="3">
    <source>
        <dbReference type="PROSITE-ProRule" id="PRU00284"/>
    </source>
</evidence>
<gene>
    <name evidence="9" type="ORF">KL86APRO_40002</name>
</gene>
<feature type="domain" description="Methyl-accepting transducer" evidence="7">
    <location>
        <begin position="435"/>
        <end position="591"/>
    </location>
</feature>
<evidence type="ECO:0000259" key="8">
    <source>
        <dbReference type="PROSITE" id="PS50885"/>
    </source>
</evidence>
<evidence type="ECO:0000256" key="4">
    <source>
        <dbReference type="SAM" id="Coils"/>
    </source>
</evidence>
<dbReference type="SMART" id="SM00283">
    <property type="entry name" value="MA"/>
    <property type="match status" value="1"/>
</dbReference>
<dbReference type="PANTHER" id="PTHR32089:SF112">
    <property type="entry name" value="LYSOZYME-LIKE PROTEIN-RELATED"/>
    <property type="match status" value="1"/>
</dbReference>
<dbReference type="Pfam" id="PF00672">
    <property type="entry name" value="HAMP"/>
    <property type="match status" value="1"/>
</dbReference>
<feature type="region of interest" description="Disordered" evidence="5">
    <location>
        <begin position="603"/>
        <end position="752"/>
    </location>
</feature>